<evidence type="ECO:0000256" key="1">
    <source>
        <dbReference type="SAM" id="Coils"/>
    </source>
</evidence>
<name>A0A9K3GPQ5_9EUKA</name>
<comment type="caution">
    <text evidence="2">The sequence shown here is derived from an EMBL/GenBank/DDBJ whole genome shotgun (WGS) entry which is preliminary data.</text>
</comment>
<dbReference type="InterPro" id="IPR043472">
    <property type="entry name" value="Macro_dom-like"/>
</dbReference>
<protein>
    <submittedName>
        <fullName evidence="2">Uncharacterized protein</fullName>
    </submittedName>
</protein>
<gene>
    <name evidence="2" type="ORF">KIPB_013531</name>
</gene>
<reference evidence="2 3" key="1">
    <citation type="journal article" date="2018" name="PLoS ONE">
        <title>The draft genome of Kipferlia bialata reveals reductive genome evolution in fornicate parasites.</title>
        <authorList>
            <person name="Tanifuji G."/>
            <person name="Takabayashi S."/>
            <person name="Kume K."/>
            <person name="Takagi M."/>
            <person name="Nakayama T."/>
            <person name="Kamikawa R."/>
            <person name="Inagaki Y."/>
            <person name="Hashimoto T."/>
        </authorList>
    </citation>
    <scope>NUCLEOTIDE SEQUENCE [LARGE SCALE GENOMIC DNA]</scope>
    <source>
        <strain evidence="2">NY0173</strain>
    </source>
</reference>
<proteinExistence type="predicted"/>
<dbReference type="Proteomes" id="UP000265618">
    <property type="component" value="Unassembled WGS sequence"/>
</dbReference>
<evidence type="ECO:0000313" key="2">
    <source>
        <dbReference type="EMBL" id="GIQ90658.1"/>
    </source>
</evidence>
<feature type="coiled-coil region" evidence="1">
    <location>
        <begin position="172"/>
        <end position="199"/>
    </location>
</feature>
<keyword evidence="1" id="KW-0175">Coiled coil</keyword>
<dbReference type="Gene3D" id="3.40.220.10">
    <property type="entry name" value="Leucine Aminopeptidase, subunit E, domain 1"/>
    <property type="match status" value="1"/>
</dbReference>
<organism evidence="2 3">
    <name type="scientific">Kipferlia bialata</name>
    <dbReference type="NCBI Taxonomy" id="797122"/>
    <lineage>
        <taxon>Eukaryota</taxon>
        <taxon>Metamonada</taxon>
        <taxon>Carpediemonas-like organisms</taxon>
        <taxon>Kipferlia</taxon>
    </lineage>
</organism>
<evidence type="ECO:0000313" key="3">
    <source>
        <dbReference type="Proteomes" id="UP000265618"/>
    </source>
</evidence>
<sequence>MAIVVRNAILHCVKHGYRSLALPVPASVRAGFPRVLAAHVMFRTVRRLLQMAPVAEAIDRVILVPCSALDVAVYRRVGHLYFPRCDAEALSLSPLVVDGGGDKWGMGTDVLHRGSTAYCLGASATSTVAAIGRIGEEVNAHTPHLAYMRRVVKSIGTFYPLPDDALLARSVKSRADVKREQLNRRYSQLLKRARSADLAGIASRDVVYQSGVDLAGRPVLYVIGSRIPSPKDSQMREAVLCYTLR</sequence>
<keyword evidence="3" id="KW-1185">Reference proteome</keyword>
<dbReference type="AlphaFoldDB" id="A0A9K3GPQ5"/>
<feature type="non-terminal residue" evidence="2">
    <location>
        <position position="1"/>
    </location>
</feature>
<dbReference type="EMBL" id="BDIP01006481">
    <property type="protein sequence ID" value="GIQ90658.1"/>
    <property type="molecule type" value="Genomic_DNA"/>
</dbReference>
<dbReference type="OrthoDB" id="365077at2759"/>
<dbReference type="SUPFAM" id="SSF52949">
    <property type="entry name" value="Macro domain-like"/>
    <property type="match status" value="1"/>
</dbReference>
<accession>A0A9K3GPQ5</accession>